<dbReference type="PROSITE" id="PS51032">
    <property type="entry name" value="AP2_ERF"/>
    <property type="match status" value="1"/>
</dbReference>
<dbReference type="SMART" id="SM00380">
    <property type="entry name" value="AP2"/>
    <property type="match status" value="1"/>
</dbReference>
<proteinExistence type="inferred from homology"/>
<dbReference type="CDD" id="cd00018">
    <property type="entry name" value="AP2"/>
    <property type="match status" value="1"/>
</dbReference>
<dbReference type="EMBL" id="JAAARO010000022">
    <property type="protein sequence ID" value="KAF5727024.1"/>
    <property type="molecule type" value="Genomic_DNA"/>
</dbReference>
<dbReference type="FunFam" id="3.30.730.10:FF:000001">
    <property type="entry name" value="Ethylene-responsive transcription factor 2"/>
    <property type="match status" value="1"/>
</dbReference>
<dbReference type="Pfam" id="PF00847">
    <property type="entry name" value="AP2"/>
    <property type="match status" value="1"/>
</dbReference>
<comment type="subcellular location">
    <subcellularLocation>
        <location evidence="1">Nucleus</location>
    </subcellularLocation>
</comment>
<dbReference type="InterPro" id="IPR016177">
    <property type="entry name" value="DNA-bd_dom_sf"/>
</dbReference>
<dbReference type="AlphaFoldDB" id="A0A7J7BYS2"/>
<dbReference type="InterPro" id="IPR044808">
    <property type="entry name" value="ERF_plant"/>
</dbReference>
<dbReference type="PRINTS" id="PR00367">
    <property type="entry name" value="ETHRSPELEMNT"/>
</dbReference>
<sequence>MESIFFQDQSLNSFDRFSQESSSLYSWGIESSLHFNLQSDWQDIHLLDLDILSQGIAKEVSNDHSISATASTTTNFVKEEEVTSNKSKEDKFNTNNHNDEKKKKKKKKLSYIGVRSRPWGKYAAEIRDSTRNGVRVWIGTFDSAEAAALSYDQAALALRGSSAILNFPEDVVRESMKEIKFCSEENCAGSPVLALKKRHSMIKRKSRSIRRKTSNLVVFEDLGAEYLEQLLTSSCHY</sequence>
<name>A0A7J7BYS2_TRIWF</name>
<evidence type="ECO:0000313" key="9">
    <source>
        <dbReference type="EMBL" id="KAF5727024.1"/>
    </source>
</evidence>
<feature type="region of interest" description="Disordered" evidence="7">
    <location>
        <begin position="78"/>
        <end position="108"/>
    </location>
</feature>
<feature type="compositionally biased region" description="Basic and acidic residues" evidence="7">
    <location>
        <begin position="78"/>
        <end position="101"/>
    </location>
</feature>
<evidence type="ECO:0000256" key="5">
    <source>
        <dbReference type="ARBA" id="ARBA00023242"/>
    </source>
</evidence>
<evidence type="ECO:0000259" key="8">
    <source>
        <dbReference type="PROSITE" id="PS51032"/>
    </source>
</evidence>
<evidence type="ECO:0000256" key="7">
    <source>
        <dbReference type="SAM" id="MobiDB-lite"/>
    </source>
</evidence>
<dbReference type="OrthoDB" id="670255at2759"/>
<keyword evidence="10" id="KW-1185">Reference proteome</keyword>
<evidence type="ECO:0000256" key="1">
    <source>
        <dbReference type="ARBA" id="ARBA00004123"/>
    </source>
</evidence>
<dbReference type="GO" id="GO:0005634">
    <property type="term" value="C:nucleus"/>
    <property type="evidence" value="ECO:0007669"/>
    <property type="project" value="UniProtKB-SubCell"/>
</dbReference>
<dbReference type="GO" id="GO:0003677">
    <property type="term" value="F:DNA binding"/>
    <property type="evidence" value="ECO:0007669"/>
    <property type="project" value="UniProtKB-KW"/>
</dbReference>
<dbReference type="SUPFAM" id="SSF54171">
    <property type="entry name" value="DNA-binding domain"/>
    <property type="match status" value="1"/>
</dbReference>
<dbReference type="Gene3D" id="3.30.730.10">
    <property type="entry name" value="AP2/ERF domain"/>
    <property type="match status" value="1"/>
</dbReference>
<keyword evidence="3" id="KW-0238">DNA-binding</keyword>
<organism evidence="9 10">
    <name type="scientific">Tripterygium wilfordii</name>
    <name type="common">Thunder God vine</name>
    <dbReference type="NCBI Taxonomy" id="458696"/>
    <lineage>
        <taxon>Eukaryota</taxon>
        <taxon>Viridiplantae</taxon>
        <taxon>Streptophyta</taxon>
        <taxon>Embryophyta</taxon>
        <taxon>Tracheophyta</taxon>
        <taxon>Spermatophyta</taxon>
        <taxon>Magnoliopsida</taxon>
        <taxon>eudicotyledons</taxon>
        <taxon>Gunneridae</taxon>
        <taxon>Pentapetalae</taxon>
        <taxon>rosids</taxon>
        <taxon>fabids</taxon>
        <taxon>Celastrales</taxon>
        <taxon>Celastraceae</taxon>
        <taxon>Tripterygium</taxon>
    </lineage>
</organism>
<dbReference type="InterPro" id="IPR001471">
    <property type="entry name" value="AP2/ERF_dom"/>
</dbReference>
<comment type="caution">
    <text evidence="9">The sequence shown here is derived from an EMBL/GenBank/DDBJ whole genome shotgun (WGS) entry which is preliminary data.</text>
</comment>
<evidence type="ECO:0000256" key="4">
    <source>
        <dbReference type="ARBA" id="ARBA00023163"/>
    </source>
</evidence>
<dbReference type="InterPro" id="IPR036955">
    <property type="entry name" value="AP2/ERF_dom_sf"/>
</dbReference>
<gene>
    <name evidence="9" type="ORF">HS088_TW22G00710</name>
</gene>
<dbReference type="Proteomes" id="UP000593562">
    <property type="component" value="Unassembled WGS sequence"/>
</dbReference>
<evidence type="ECO:0000313" key="10">
    <source>
        <dbReference type="Proteomes" id="UP000593562"/>
    </source>
</evidence>
<evidence type="ECO:0000256" key="2">
    <source>
        <dbReference type="ARBA" id="ARBA00023015"/>
    </source>
</evidence>
<reference evidence="9 10" key="1">
    <citation type="journal article" date="2020" name="Nat. Commun.">
        <title>Genome of Tripterygium wilfordii and identification of cytochrome P450 involved in triptolide biosynthesis.</title>
        <authorList>
            <person name="Tu L."/>
            <person name="Su P."/>
            <person name="Zhang Z."/>
            <person name="Gao L."/>
            <person name="Wang J."/>
            <person name="Hu T."/>
            <person name="Zhou J."/>
            <person name="Zhang Y."/>
            <person name="Zhao Y."/>
            <person name="Liu Y."/>
            <person name="Song Y."/>
            <person name="Tong Y."/>
            <person name="Lu Y."/>
            <person name="Yang J."/>
            <person name="Xu C."/>
            <person name="Jia M."/>
            <person name="Peters R.J."/>
            <person name="Huang L."/>
            <person name="Gao W."/>
        </authorList>
    </citation>
    <scope>NUCLEOTIDE SEQUENCE [LARGE SCALE GENOMIC DNA]</scope>
    <source>
        <strain evidence="10">cv. XIE 37</strain>
        <tissue evidence="9">Leaf</tissue>
    </source>
</reference>
<dbReference type="GO" id="GO:0009873">
    <property type="term" value="P:ethylene-activated signaling pathway"/>
    <property type="evidence" value="ECO:0007669"/>
    <property type="project" value="InterPro"/>
</dbReference>
<keyword evidence="2" id="KW-0805">Transcription regulation</keyword>
<dbReference type="PANTHER" id="PTHR31190:SF72">
    <property type="entry name" value="AP2 DOMAIN CONTAINING PROTEIN, EXPRESSED"/>
    <property type="match status" value="1"/>
</dbReference>
<keyword evidence="4" id="KW-0804">Transcription</keyword>
<dbReference type="InParanoid" id="A0A7J7BYS2"/>
<keyword evidence="5" id="KW-0539">Nucleus</keyword>
<accession>A0A7J7BYS2</accession>
<dbReference type="GO" id="GO:0003700">
    <property type="term" value="F:DNA-binding transcription factor activity"/>
    <property type="evidence" value="ECO:0007669"/>
    <property type="project" value="InterPro"/>
</dbReference>
<comment type="similarity">
    <text evidence="6">Belongs to the AP2/ERF transcription factor family. ERF subfamily.</text>
</comment>
<protein>
    <submittedName>
        <fullName evidence="9">Ethylene response factor</fullName>
    </submittedName>
</protein>
<dbReference type="PANTHER" id="PTHR31190">
    <property type="entry name" value="DNA-BINDING DOMAIN"/>
    <property type="match status" value="1"/>
</dbReference>
<evidence type="ECO:0000256" key="6">
    <source>
        <dbReference type="ARBA" id="ARBA00024343"/>
    </source>
</evidence>
<feature type="domain" description="AP2/ERF" evidence="8">
    <location>
        <begin position="110"/>
        <end position="168"/>
    </location>
</feature>
<evidence type="ECO:0000256" key="3">
    <source>
        <dbReference type="ARBA" id="ARBA00023125"/>
    </source>
</evidence>